<dbReference type="GO" id="GO:0003824">
    <property type="term" value="F:catalytic activity"/>
    <property type="evidence" value="ECO:0007669"/>
    <property type="project" value="UniProtKB-ARBA"/>
</dbReference>
<dbReference type="Proteomes" id="UP000490535">
    <property type="component" value="Unassembled WGS sequence"/>
</dbReference>
<dbReference type="EMBL" id="WNDP01000017">
    <property type="protein sequence ID" value="KAF1026859.1"/>
    <property type="molecule type" value="Genomic_DNA"/>
</dbReference>
<dbReference type="Gene3D" id="1.20.1600.10">
    <property type="entry name" value="Outer membrane efflux proteins (OEP)"/>
    <property type="match status" value="1"/>
</dbReference>
<proteinExistence type="predicted"/>
<dbReference type="GO" id="GO:0015562">
    <property type="term" value="F:efflux transmembrane transporter activity"/>
    <property type="evidence" value="ECO:0007669"/>
    <property type="project" value="InterPro"/>
</dbReference>
<comment type="caution">
    <text evidence="3">The sequence shown here is derived from an EMBL/GenBank/DDBJ whole genome shotgun (WGS) entry which is preliminary data.</text>
</comment>
<sequence>MKATDGSLMPENVKLTTLETHDQQWDEQQKGYRGVVKELMKVTEVGLAGVQSLFPGVKVDTKLTVGESTSKREEQIKQTGTNLTANNVYVGSSGQTTLTSAEITAKNTILSGQKVTLNAAEEQNISATSHSKETIEGLGVKLNKDNVRLGGFVSEDATQSTKTTESSYKAGSIQTENLKIQGAEGVDILGQNIKATGDTVLDHGRGDLNIGGYENKTTVEDKTKKETISAEVGVRNAYLDAALAVGAVKDAAESVKQAKDQYSQAQRDYASGKISKEALDDTKANVAMATANLANAQIAVGSAAATAAASSATYGFTIGANGERIETTTSTNTTQGKWQGSNLDLNNLTLKSENQDVNVQGSRLTATGTTTFDGTKDFNISAGKENGQQETSSKTNNQNVSYTYGGGGSVSVGKQTSKSHDESLTNVNSTVDLNTVYGSLNKLNIQGGVVSIADRGDIKVNQIHVESLQDTASGNSSSKGGSVGVGIGSGGGNVTASYNQAKGQNDKAWVNETSKLLIGNAQHDADLDAMGVQKVSNFGGVIANASKNADGSLTDHDKLNYTGALELKDIQDHSSESNRGFNVSTSVGTSIKGESKESYLHPSGSTTVGLQSTGNEKEQLTKATMGQGSVINTSTTSNRDINNTQEITRDQVTGLLNGSVTVDNRLLTESGRAQIIQQQKDLPQNAEIIGKMTAAGVTSLGVATASLASGDQNLKEAYDTVMIPARTFDCVQKHPEAATVLEQFKNGYYDGLLATKGSIQLLAQALGQDVNVLTTSITSFLNIKGAYNHQTDTVILDVNNENRSSILNTTGHEIAHGQGIKNETSADLVGKLVDWAFNSDVKNNQGTIDQFKGQLGDGKDASTQLKNNEILTNDNHKAIDDHSDKIDEKKTLNQKKRFNCCFSWMC</sequence>
<name>A0A833UX16_ACIBZ</name>
<gene>
    <name evidence="3" type="ORF">GAK29_01054</name>
</gene>
<evidence type="ECO:0000256" key="1">
    <source>
        <dbReference type="SAM" id="Coils"/>
    </source>
</evidence>
<reference evidence="4" key="1">
    <citation type="journal article" date="2020" name="MBio">
        <title>Horizontal gene transfer to a defensive symbiont with a reduced genome amongst a multipartite beetle microbiome.</title>
        <authorList>
            <person name="Waterworth S.C."/>
            <person name="Florez L.V."/>
            <person name="Rees E.R."/>
            <person name="Hertweck C."/>
            <person name="Kaltenpoth M."/>
            <person name="Kwan J.C."/>
        </authorList>
    </citation>
    <scope>NUCLEOTIDE SEQUENCE [LARGE SCALE GENOMIC DNA]</scope>
</reference>
<feature type="region of interest" description="Disordered" evidence="2">
    <location>
        <begin position="593"/>
        <end position="618"/>
    </location>
</feature>
<dbReference type="Pfam" id="PF13332">
    <property type="entry name" value="Fil_haemagg_2"/>
    <property type="match status" value="2"/>
</dbReference>
<dbReference type="SUPFAM" id="SSF56954">
    <property type="entry name" value="Outer membrane efflux proteins (OEP)"/>
    <property type="match status" value="1"/>
</dbReference>
<organism evidence="3 4">
    <name type="scientific">Acinetobacter bereziniae</name>
    <name type="common">Acinetobacter genomosp. 10</name>
    <dbReference type="NCBI Taxonomy" id="106648"/>
    <lineage>
        <taxon>Bacteria</taxon>
        <taxon>Pseudomonadati</taxon>
        <taxon>Pseudomonadota</taxon>
        <taxon>Gammaproteobacteria</taxon>
        <taxon>Moraxellales</taxon>
        <taxon>Moraxellaceae</taxon>
        <taxon>Acinetobacter</taxon>
    </lineage>
</organism>
<evidence type="ECO:0000313" key="3">
    <source>
        <dbReference type="EMBL" id="KAF1026859.1"/>
    </source>
</evidence>
<feature type="compositionally biased region" description="Polar residues" evidence="2">
    <location>
        <begin position="603"/>
        <end position="614"/>
    </location>
</feature>
<feature type="coiled-coil region" evidence="1">
    <location>
        <begin position="248"/>
        <end position="299"/>
    </location>
</feature>
<accession>A0A833UX16</accession>
<keyword evidence="1" id="KW-0175">Coiled coil</keyword>
<evidence type="ECO:0000313" key="4">
    <source>
        <dbReference type="Proteomes" id="UP000490535"/>
    </source>
</evidence>
<protein>
    <submittedName>
        <fullName evidence="3">Uncharacterized protein</fullName>
    </submittedName>
</protein>
<dbReference type="AlphaFoldDB" id="A0A833UX16"/>
<dbReference type="InterPro" id="IPR025157">
    <property type="entry name" value="Hemagglutinin_rpt"/>
</dbReference>
<evidence type="ECO:0000256" key="2">
    <source>
        <dbReference type="SAM" id="MobiDB-lite"/>
    </source>
</evidence>